<keyword evidence="2" id="KW-1185">Reference proteome</keyword>
<feature type="non-terminal residue" evidence="1">
    <location>
        <position position="1"/>
    </location>
</feature>
<evidence type="ECO:0000313" key="2">
    <source>
        <dbReference type="Proteomes" id="UP000708208"/>
    </source>
</evidence>
<accession>A0A8J2NY69</accession>
<proteinExistence type="predicted"/>
<gene>
    <name evidence="1" type="ORF">AFUS01_LOCUS8250</name>
</gene>
<dbReference type="Proteomes" id="UP000708208">
    <property type="component" value="Unassembled WGS sequence"/>
</dbReference>
<protein>
    <submittedName>
        <fullName evidence="1">Uncharacterized protein</fullName>
    </submittedName>
</protein>
<dbReference type="EMBL" id="CAJVCH010056874">
    <property type="protein sequence ID" value="CAG7718890.1"/>
    <property type="molecule type" value="Genomic_DNA"/>
</dbReference>
<comment type="caution">
    <text evidence="1">The sequence shown here is derived from an EMBL/GenBank/DDBJ whole genome shotgun (WGS) entry which is preliminary data.</text>
</comment>
<name>A0A8J2NY69_9HEXA</name>
<sequence length="41" mass="5248">IEETLEREFARWRPYIRVSNGKRRNYIDDLQMSWRPMFCKR</sequence>
<organism evidence="1 2">
    <name type="scientific">Allacma fusca</name>
    <dbReference type="NCBI Taxonomy" id="39272"/>
    <lineage>
        <taxon>Eukaryota</taxon>
        <taxon>Metazoa</taxon>
        <taxon>Ecdysozoa</taxon>
        <taxon>Arthropoda</taxon>
        <taxon>Hexapoda</taxon>
        <taxon>Collembola</taxon>
        <taxon>Symphypleona</taxon>
        <taxon>Sminthuridae</taxon>
        <taxon>Allacma</taxon>
    </lineage>
</organism>
<evidence type="ECO:0000313" key="1">
    <source>
        <dbReference type="EMBL" id="CAG7718890.1"/>
    </source>
</evidence>
<reference evidence="1" key="1">
    <citation type="submission" date="2021-06" db="EMBL/GenBank/DDBJ databases">
        <authorList>
            <person name="Hodson N. C."/>
            <person name="Mongue J. A."/>
            <person name="Jaron S. K."/>
        </authorList>
    </citation>
    <scope>NUCLEOTIDE SEQUENCE</scope>
</reference>
<dbReference type="AlphaFoldDB" id="A0A8J2NY69"/>